<comment type="similarity">
    <text evidence="2 6">Belongs to the 2-oxoacid dehydrogenase family.</text>
</comment>
<keyword evidence="5 6" id="KW-0012">Acyltransferase</keyword>
<dbReference type="SUPFAM" id="SSF47005">
    <property type="entry name" value="Peripheral subunit-binding domain of 2-oxo acid dehydrogenase complex"/>
    <property type="match status" value="1"/>
</dbReference>
<evidence type="ECO:0000256" key="6">
    <source>
        <dbReference type="RuleBase" id="RU003423"/>
    </source>
</evidence>
<dbReference type="InterPro" id="IPR023213">
    <property type="entry name" value="CAT-like_dom_sf"/>
</dbReference>
<evidence type="ECO:0000256" key="4">
    <source>
        <dbReference type="ARBA" id="ARBA00022823"/>
    </source>
</evidence>
<dbReference type="InterPro" id="IPR011053">
    <property type="entry name" value="Single_hybrid_motif"/>
</dbReference>
<dbReference type="PANTHER" id="PTHR43178:SF5">
    <property type="entry name" value="LIPOAMIDE ACYLTRANSFERASE COMPONENT OF BRANCHED-CHAIN ALPHA-KETO ACID DEHYDROGENASE COMPLEX, MITOCHONDRIAL"/>
    <property type="match status" value="1"/>
</dbReference>
<feature type="domain" description="Peripheral subunit-binding (PSBD)" evidence="9">
    <location>
        <begin position="149"/>
        <end position="184"/>
    </location>
</feature>
<dbReference type="InterPro" id="IPR036625">
    <property type="entry name" value="E3-bd_dom_sf"/>
</dbReference>
<evidence type="ECO:0000256" key="7">
    <source>
        <dbReference type="SAM" id="MobiDB-lite"/>
    </source>
</evidence>
<dbReference type="OrthoDB" id="9805770at2"/>
<dbReference type="AlphaFoldDB" id="A0A3A5H7Z2"/>
<keyword evidence="3 6" id="KW-0808">Transferase</keyword>
<dbReference type="PROSITE" id="PS50968">
    <property type="entry name" value="BIOTINYL_LIPOYL"/>
    <property type="match status" value="1"/>
</dbReference>
<dbReference type="CDD" id="cd06849">
    <property type="entry name" value="lipoyl_domain"/>
    <property type="match status" value="1"/>
</dbReference>
<comment type="caution">
    <text evidence="10">The sequence shown here is derived from an EMBL/GenBank/DDBJ whole genome shotgun (WGS) entry which is preliminary data.</text>
</comment>
<dbReference type="FunFam" id="3.30.559.10:FF:000007">
    <property type="entry name" value="Dihydrolipoamide acetyltransferase component of pyruvate dehydrogenase complex"/>
    <property type="match status" value="1"/>
</dbReference>
<accession>A0A3A5H7Z2</accession>
<dbReference type="Pfam" id="PF00364">
    <property type="entry name" value="Biotin_lipoyl"/>
    <property type="match status" value="1"/>
</dbReference>
<dbReference type="PROSITE" id="PS51826">
    <property type="entry name" value="PSBD"/>
    <property type="match status" value="1"/>
</dbReference>
<dbReference type="Gene3D" id="2.40.50.100">
    <property type="match status" value="1"/>
</dbReference>
<dbReference type="GO" id="GO:0005737">
    <property type="term" value="C:cytoplasm"/>
    <property type="evidence" value="ECO:0007669"/>
    <property type="project" value="TreeGrafter"/>
</dbReference>
<protein>
    <recommendedName>
        <fullName evidence="6">Dihydrolipoamide acetyltransferase component of pyruvate dehydrogenase complex</fullName>
        <ecNumber evidence="6">2.3.1.-</ecNumber>
    </recommendedName>
</protein>
<keyword evidence="4 6" id="KW-0450">Lipoyl</keyword>
<dbReference type="SUPFAM" id="SSF52777">
    <property type="entry name" value="CoA-dependent acyltransferases"/>
    <property type="match status" value="1"/>
</dbReference>
<dbReference type="Pfam" id="PF00198">
    <property type="entry name" value="2-oxoacid_dh"/>
    <property type="match status" value="1"/>
</dbReference>
<sequence length="440" mass="46159">MAEYRLPDPGEGLTEAEIVAWHVAVGDVIAVNDPVVDIETAKSIVELPSPYAGTVEALLVAVGETVEVGTPILRVTTADDVAPVVDEEAAEGPATLVGYGPRDRASRRRSSASEKPRTSGQQVTKSLHTDGAALANPSVQVAVGSQRPLAKPPVRLLARELGVDLNAVAHAGPVITRADVEAATQPAAPAGRATPAPTELPPLLDREYREPVKGVRKVMAQAMVTSAYSAPHVTEWVEVDATRTVERVAALRKDPAYDGVRVTTTLIVAQACVAALREFPELNARWDGEAVTFRRYVNLGIAAATPRGLLVPNIKDAGDLSGPELAMALEQLTATAREGRTQPAEQTGGTFTITNIGVFGIDAGTPIINPGESAILAVGAIRKKPWVVTTAAGDDALAIRHVATLALSFDHRLVDGEKGSRFLASIARALEDPGSEAQKS</sequence>
<evidence type="ECO:0000256" key="3">
    <source>
        <dbReference type="ARBA" id="ARBA00022679"/>
    </source>
</evidence>
<evidence type="ECO:0000313" key="10">
    <source>
        <dbReference type="EMBL" id="RJS45978.1"/>
    </source>
</evidence>
<evidence type="ECO:0000256" key="1">
    <source>
        <dbReference type="ARBA" id="ARBA00001938"/>
    </source>
</evidence>
<proteinExistence type="inferred from homology"/>
<evidence type="ECO:0000256" key="2">
    <source>
        <dbReference type="ARBA" id="ARBA00007317"/>
    </source>
</evidence>
<dbReference type="Gene3D" id="4.10.320.10">
    <property type="entry name" value="E3-binding domain"/>
    <property type="match status" value="1"/>
</dbReference>
<dbReference type="InterPro" id="IPR004167">
    <property type="entry name" value="PSBD"/>
</dbReference>
<dbReference type="Gene3D" id="3.30.559.10">
    <property type="entry name" value="Chloramphenicol acetyltransferase-like domain"/>
    <property type="match status" value="1"/>
</dbReference>
<feature type="domain" description="Lipoyl-binding" evidence="8">
    <location>
        <begin position="1"/>
        <end position="76"/>
    </location>
</feature>
<dbReference type="EC" id="2.3.1.-" evidence="6"/>
<dbReference type="InterPro" id="IPR003016">
    <property type="entry name" value="2-oxoA_DH_lipoyl-BS"/>
</dbReference>
<dbReference type="EMBL" id="QYRP01000002">
    <property type="protein sequence ID" value="RJS45978.1"/>
    <property type="molecule type" value="Genomic_DNA"/>
</dbReference>
<evidence type="ECO:0000256" key="5">
    <source>
        <dbReference type="ARBA" id="ARBA00023315"/>
    </source>
</evidence>
<evidence type="ECO:0000259" key="9">
    <source>
        <dbReference type="PROSITE" id="PS51826"/>
    </source>
</evidence>
<dbReference type="SUPFAM" id="SSF51230">
    <property type="entry name" value="Single hybrid motif"/>
    <property type="match status" value="1"/>
</dbReference>
<dbReference type="GO" id="GO:0016407">
    <property type="term" value="F:acetyltransferase activity"/>
    <property type="evidence" value="ECO:0007669"/>
    <property type="project" value="TreeGrafter"/>
</dbReference>
<dbReference type="Pfam" id="PF02817">
    <property type="entry name" value="E3_binding"/>
    <property type="match status" value="1"/>
</dbReference>
<dbReference type="GO" id="GO:0031405">
    <property type="term" value="F:lipoic acid binding"/>
    <property type="evidence" value="ECO:0007669"/>
    <property type="project" value="TreeGrafter"/>
</dbReference>
<organism evidence="10 11">
    <name type="scientific">Nocardioides cavernaquae</name>
    <dbReference type="NCBI Taxonomy" id="2321396"/>
    <lineage>
        <taxon>Bacteria</taxon>
        <taxon>Bacillati</taxon>
        <taxon>Actinomycetota</taxon>
        <taxon>Actinomycetes</taxon>
        <taxon>Propionibacteriales</taxon>
        <taxon>Nocardioidaceae</taxon>
        <taxon>Nocardioides</taxon>
    </lineage>
</organism>
<dbReference type="InterPro" id="IPR050743">
    <property type="entry name" value="2-oxoacid_DH_E2_comp"/>
</dbReference>
<comment type="cofactor">
    <cofactor evidence="1 6">
        <name>(R)-lipoate</name>
        <dbReference type="ChEBI" id="CHEBI:83088"/>
    </cofactor>
</comment>
<dbReference type="RefSeq" id="WP_120059878.1">
    <property type="nucleotide sequence ID" value="NZ_QYRP01000002.1"/>
</dbReference>
<evidence type="ECO:0000259" key="8">
    <source>
        <dbReference type="PROSITE" id="PS50968"/>
    </source>
</evidence>
<dbReference type="PANTHER" id="PTHR43178">
    <property type="entry name" value="DIHYDROLIPOAMIDE ACETYLTRANSFERASE COMPONENT OF PYRUVATE DEHYDROGENASE COMPLEX"/>
    <property type="match status" value="1"/>
</dbReference>
<feature type="region of interest" description="Disordered" evidence="7">
    <location>
        <begin position="92"/>
        <end position="124"/>
    </location>
</feature>
<dbReference type="Proteomes" id="UP000276542">
    <property type="component" value="Unassembled WGS sequence"/>
</dbReference>
<reference evidence="11" key="1">
    <citation type="submission" date="2018-09" db="EMBL/GenBank/DDBJ databases">
        <authorList>
            <person name="Zhu H."/>
        </authorList>
    </citation>
    <scope>NUCLEOTIDE SEQUENCE [LARGE SCALE GENOMIC DNA]</scope>
    <source>
        <strain evidence="11">K1W22B-1</strain>
    </source>
</reference>
<dbReference type="InterPro" id="IPR001078">
    <property type="entry name" value="2-oxoacid_DH_actylTfrase"/>
</dbReference>
<gene>
    <name evidence="10" type="ORF">D4739_06885</name>
</gene>
<dbReference type="PROSITE" id="PS00189">
    <property type="entry name" value="LIPOYL"/>
    <property type="match status" value="1"/>
</dbReference>
<keyword evidence="11" id="KW-1185">Reference proteome</keyword>
<name>A0A3A5H7Z2_9ACTN</name>
<dbReference type="InterPro" id="IPR000089">
    <property type="entry name" value="Biotin_lipoyl"/>
</dbReference>
<evidence type="ECO:0000313" key="11">
    <source>
        <dbReference type="Proteomes" id="UP000276542"/>
    </source>
</evidence>